<proteinExistence type="inferred from homology"/>
<dbReference type="InterPro" id="IPR007324">
    <property type="entry name" value="Sugar-bd_dom_put"/>
</dbReference>
<feature type="domain" description="Sugar-binding" evidence="5">
    <location>
        <begin position="80"/>
        <end position="308"/>
    </location>
</feature>
<evidence type="ECO:0000256" key="1">
    <source>
        <dbReference type="ARBA" id="ARBA00010466"/>
    </source>
</evidence>
<dbReference type="RefSeq" id="WP_186852288.1">
    <property type="nucleotide sequence ID" value="NZ_JACOPO010000002.1"/>
</dbReference>
<protein>
    <submittedName>
        <fullName evidence="6">Transcriptional regulator</fullName>
    </submittedName>
</protein>
<comment type="caution">
    <text evidence="6">The sequence shown here is derived from an EMBL/GenBank/DDBJ whole genome shotgun (WGS) entry which is preliminary data.</text>
</comment>
<evidence type="ECO:0000256" key="3">
    <source>
        <dbReference type="ARBA" id="ARBA00023125"/>
    </source>
</evidence>
<dbReference type="Gene3D" id="1.10.10.10">
    <property type="entry name" value="Winged helix-like DNA-binding domain superfamily/Winged helix DNA-binding domain"/>
    <property type="match status" value="1"/>
</dbReference>
<reference evidence="6" key="1">
    <citation type="submission" date="2020-08" db="EMBL/GenBank/DDBJ databases">
        <title>Genome public.</title>
        <authorList>
            <person name="Liu C."/>
            <person name="Sun Q."/>
        </authorList>
    </citation>
    <scope>NUCLEOTIDE SEQUENCE</scope>
    <source>
        <strain evidence="6">NSJ-23</strain>
    </source>
</reference>
<keyword evidence="4" id="KW-0804">Transcription</keyword>
<evidence type="ECO:0000313" key="7">
    <source>
        <dbReference type="Proteomes" id="UP000628736"/>
    </source>
</evidence>
<keyword evidence="2" id="KW-0805">Transcription regulation</keyword>
<keyword evidence="7" id="KW-1185">Reference proteome</keyword>
<dbReference type="InterPro" id="IPR037171">
    <property type="entry name" value="NagB/RpiA_transferase-like"/>
</dbReference>
<evidence type="ECO:0000259" key="5">
    <source>
        <dbReference type="Pfam" id="PF04198"/>
    </source>
</evidence>
<dbReference type="Proteomes" id="UP000628736">
    <property type="component" value="Unassembled WGS sequence"/>
</dbReference>
<gene>
    <name evidence="6" type="ORF">H8S11_04165</name>
</gene>
<organism evidence="6 7">
    <name type="scientific">Flintibacter hominis</name>
    <dbReference type="NCBI Taxonomy" id="2763048"/>
    <lineage>
        <taxon>Bacteria</taxon>
        <taxon>Bacillati</taxon>
        <taxon>Bacillota</taxon>
        <taxon>Clostridia</taxon>
        <taxon>Eubacteriales</taxon>
        <taxon>Flintibacter</taxon>
    </lineage>
</organism>
<keyword evidence="3" id="KW-0238">DNA-binding</keyword>
<dbReference type="SUPFAM" id="SSF100950">
    <property type="entry name" value="NagB/RpiA/CoA transferase-like"/>
    <property type="match status" value="1"/>
</dbReference>
<evidence type="ECO:0000256" key="2">
    <source>
        <dbReference type="ARBA" id="ARBA00023015"/>
    </source>
</evidence>
<dbReference type="PANTHER" id="PTHR34294:SF1">
    <property type="entry name" value="TRANSCRIPTIONAL REGULATOR LSRR"/>
    <property type="match status" value="1"/>
</dbReference>
<dbReference type="AlphaFoldDB" id="A0A8J6J7P1"/>
<dbReference type="GO" id="GO:0003677">
    <property type="term" value="F:DNA binding"/>
    <property type="evidence" value="ECO:0007669"/>
    <property type="project" value="UniProtKB-KW"/>
</dbReference>
<dbReference type="PANTHER" id="PTHR34294">
    <property type="entry name" value="TRANSCRIPTIONAL REGULATOR-RELATED"/>
    <property type="match status" value="1"/>
</dbReference>
<dbReference type="EMBL" id="JACOPO010000002">
    <property type="protein sequence ID" value="MBC5722010.1"/>
    <property type="molecule type" value="Genomic_DNA"/>
</dbReference>
<comment type="similarity">
    <text evidence="1">Belongs to the SorC transcriptional regulatory family.</text>
</comment>
<evidence type="ECO:0000313" key="6">
    <source>
        <dbReference type="EMBL" id="MBC5722010.1"/>
    </source>
</evidence>
<accession>A0A8J6J7P1</accession>
<name>A0A8J6J7P1_9FIRM</name>
<dbReference type="GO" id="GO:0030246">
    <property type="term" value="F:carbohydrate binding"/>
    <property type="evidence" value="ECO:0007669"/>
    <property type="project" value="InterPro"/>
</dbReference>
<dbReference type="Pfam" id="PF04198">
    <property type="entry name" value="Sugar-bind"/>
    <property type="match status" value="1"/>
</dbReference>
<dbReference type="InterPro" id="IPR051054">
    <property type="entry name" value="SorC_transcr_regulators"/>
</dbReference>
<evidence type="ECO:0000256" key="4">
    <source>
        <dbReference type="ARBA" id="ARBA00023163"/>
    </source>
</evidence>
<sequence length="310" mass="34359">MKISQEKRARLAYVARRYYLEDQKQSDIARELGVSRPLISRMLSDARELGVVEITIHEPGAKAASLLDRLRLSSSIRGGVLVEDGEDDDATNQTLSKGAVELLGQLGAHRLGVGWGHLIGQLVTWLEENPQPHSGVTDICPLVGNASIPARNYQSNENVRLMAQQLGAAPHFLYLPALPDSLEEKQLLCSTEVYRQIYQQWEQIDTALVNIGNYPSSPDFASLVRYGSLLQHHRACGRMLAYYFNEEGKIIQSEQDFAIQVPIDVLRRCPNLIGVCSANTSVRALRGALQSGFFTHLVARTGLVKALLEQ</sequence>
<dbReference type="InterPro" id="IPR036388">
    <property type="entry name" value="WH-like_DNA-bd_sf"/>
</dbReference>
<dbReference type="Gene3D" id="3.40.50.1360">
    <property type="match status" value="1"/>
</dbReference>